<dbReference type="SMART" id="SM00510">
    <property type="entry name" value="TFS2M"/>
    <property type="match status" value="1"/>
</dbReference>
<evidence type="ECO:0000313" key="14">
    <source>
        <dbReference type="Proteomes" id="UP000271241"/>
    </source>
</evidence>
<dbReference type="Pfam" id="PF07500">
    <property type="entry name" value="TFIIS_M"/>
    <property type="match status" value="1"/>
</dbReference>
<feature type="domain" description="TFIIS-type" evidence="10">
    <location>
        <begin position="255"/>
        <end position="295"/>
    </location>
</feature>
<dbReference type="InterPro" id="IPR006289">
    <property type="entry name" value="TFSII"/>
</dbReference>
<feature type="compositionally biased region" description="Basic and acidic residues" evidence="9">
    <location>
        <begin position="84"/>
        <end position="94"/>
    </location>
</feature>
<dbReference type="Proteomes" id="UP000271241">
    <property type="component" value="Unassembled WGS sequence"/>
</dbReference>
<dbReference type="FunFam" id="2.20.25.10:FF:000001">
    <property type="entry name" value="Probable Transcription elongation factor S-II"/>
    <property type="match status" value="1"/>
</dbReference>
<keyword evidence="8" id="KW-0238">DNA-binding</keyword>
<dbReference type="GO" id="GO:0005634">
    <property type="term" value="C:nucleus"/>
    <property type="evidence" value="ECO:0007669"/>
    <property type="project" value="UniProtKB-SubCell"/>
</dbReference>
<evidence type="ECO:0000313" key="13">
    <source>
        <dbReference type="EMBL" id="RKP06256.1"/>
    </source>
</evidence>
<keyword evidence="13" id="KW-0251">Elongation factor</keyword>
<dbReference type="Pfam" id="PF08711">
    <property type="entry name" value="Med26"/>
    <property type="match status" value="1"/>
</dbReference>
<dbReference type="GO" id="GO:0003677">
    <property type="term" value="F:DNA binding"/>
    <property type="evidence" value="ECO:0007669"/>
    <property type="project" value="UniProtKB-KW"/>
</dbReference>
<evidence type="ECO:0000256" key="1">
    <source>
        <dbReference type="ARBA" id="ARBA00004123"/>
    </source>
</evidence>
<evidence type="ECO:0000259" key="10">
    <source>
        <dbReference type="PROSITE" id="PS51133"/>
    </source>
</evidence>
<keyword evidence="14" id="KW-1185">Reference proteome</keyword>
<evidence type="ECO:0000259" key="12">
    <source>
        <dbReference type="PROSITE" id="PS51321"/>
    </source>
</evidence>
<dbReference type="EMBL" id="KZ992920">
    <property type="protein sequence ID" value="RKP06256.1"/>
    <property type="molecule type" value="Genomic_DNA"/>
</dbReference>
<dbReference type="InterPro" id="IPR003617">
    <property type="entry name" value="TFIIS/CRSP70_N_sub"/>
</dbReference>
<dbReference type="CDD" id="cd13749">
    <property type="entry name" value="Zn-ribbon_TFIIS"/>
    <property type="match status" value="1"/>
</dbReference>
<dbReference type="SUPFAM" id="SSF47676">
    <property type="entry name" value="Conserved domain common to transcription factors TFIIS, elongin A, CRSP70"/>
    <property type="match status" value="1"/>
</dbReference>
<dbReference type="InterPro" id="IPR003618">
    <property type="entry name" value="TFIIS_cen_dom"/>
</dbReference>
<feature type="domain" description="TFIIS central" evidence="12">
    <location>
        <begin position="138"/>
        <end position="252"/>
    </location>
</feature>
<gene>
    <name evidence="13" type="ORF">THASP1DRAFT_31920</name>
</gene>
<dbReference type="SUPFAM" id="SSF57783">
    <property type="entry name" value="Zinc beta-ribbon"/>
    <property type="match status" value="1"/>
</dbReference>
<dbReference type="PANTHER" id="PTHR11477">
    <property type="entry name" value="TRANSCRIPTION FACTOR S-II ZINC FINGER DOMAIN-CONTAINING PROTEIN"/>
    <property type="match status" value="1"/>
</dbReference>
<dbReference type="GO" id="GO:0003746">
    <property type="term" value="F:translation elongation factor activity"/>
    <property type="evidence" value="ECO:0007669"/>
    <property type="project" value="UniProtKB-KW"/>
</dbReference>
<proteinExistence type="inferred from homology"/>
<dbReference type="InterPro" id="IPR001222">
    <property type="entry name" value="Znf_TFIIS"/>
</dbReference>
<evidence type="ECO:0000256" key="5">
    <source>
        <dbReference type="ARBA" id="ARBA00023242"/>
    </source>
</evidence>
<dbReference type="CDD" id="cd00183">
    <property type="entry name" value="TFIIS_I"/>
    <property type="match status" value="1"/>
</dbReference>
<dbReference type="Gene3D" id="1.20.930.10">
    <property type="entry name" value="Conserved domain common to transcription factors TFIIS, elongin A, CRSP70"/>
    <property type="match status" value="1"/>
</dbReference>
<evidence type="ECO:0000256" key="8">
    <source>
        <dbReference type="RuleBase" id="RU368078"/>
    </source>
</evidence>
<dbReference type="InterPro" id="IPR017923">
    <property type="entry name" value="TFIIS_N"/>
</dbReference>
<dbReference type="PROSITE" id="PS51133">
    <property type="entry name" value="ZF_TFIIS_2"/>
    <property type="match status" value="1"/>
</dbReference>
<feature type="compositionally biased region" description="Low complexity" evidence="9">
    <location>
        <begin position="95"/>
        <end position="111"/>
    </location>
</feature>
<keyword evidence="8" id="KW-0805">Transcription regulation</keyword>
<comment type="subcellular location">
    <subcellularLocation>
        <location evidence="1 7 8">Nucleus</location>
    </subcellularLocation>
</comment>
<dbReference type="PROSITE" id="PS00466">
    <property type="entry name" value="ZF_TFIIS_1"/>
    <property type="match status" value="1"/>
</dbReference>
<dbReference type="Gene3D" id="1.10.472.30">
    <property type="entry name" value="Transcription elongation factor S-II, central domain"/>
    <property type="match status" value="1"/>
</dbReference>
<dbReference type="NCBIfam" id="TIGR01385">
    <property type="entry name" value="TFSII"/>
    <property type="match status" value="1"/>
</dbReference>
<dbReference type="OrthoDB" id="44867at2759"/>
<sequence length="297" mass="33164">MSTRPEEHVLLLKKKLARQLESGDDTGALAILDGLSRVQVSEELLRATKVGVFVGKLRKHENSRVADKARDVVAKWRRMVKRDEAAEKPARIDTSRTTPLRRSPSSGSASGPPSPGAGLRERTVTSDDVAYIRTGNAVRNKMIEMFYAALAKSSTADADRIMAKAVAVEEALFKQFTTPDTGYRARVRELYLNLKGDDNPALREAIVSGDLSPTRFCTMSSDDLMSEEQRQQELKINEENLFKARGAGQQEAATDAFKCPKCKQRKCTYFQMQTRSADEPMTTFVTCVVCNNRWKFC</sequence>
<dbReference type="SMART" id="SM00440">
    <property type="entry name" value="ZnF_C2C2"/>
    <property type="match status" value="1"/>
</dbReference>
<dbReference type="InterPro" id="IPR035441">
    <property type="entry name" value="TFIIS/LEDGF_dom_sf"/>
</dbReference>
<dbReference type="GO" id="GO:0006368">
    <property type="term" value="P:transcription elongation by RNA polymerase II"/>
    <property type="evidence" value="ECO:0007669"/>
    <property type="project" value="InterPro"/>
</dbReference>
<evidence type="ECO:0000256" key="4">
    <source>
        <dbReference type="ARBA" id="ARBA00022833"/>
    </source>
</evidence>
<evidence type="ECO:0000259" key="11">
    <source>
        <dbReference type="PROSITE" id="PS51319"/>
    </source>
</evidence>
<keyword evidence="4 8" id="KW-0862">Zinc</keyword>
<comment type="similarity">
    <text evidence="8">Belongs to the TFS-II family.</text>
</comment>
<evidence type="ECO:0000256" key="3">
    <source>
        <dbReference type="ARBA" id="ARBA00022771"/>
    </source>
</evidence>
<keyword evidence="5 7" id="KW-0539">Nucleus</keyword>
<dbReference type="InterPro" id="IPR036575">
    <property type="entry name" value="TFIIS_cen_dom_sf"/>
</dbReference>
<dbReference type="FunFam" id="1.10.472.30:FF:000003">
    <property type="entry name" value="Transcription elongation factor S-II"/>
    <property type="match status" value="1"/>
</dbReference>
<protein>
    <recommendedName>
        <fullName evidence="8">Transcription elongation factor</fullName>
    </recommendedName>
</protein>
<dbReference type="InterPro" id="IPR035100">
    <property type="entry name" value="TF_IIS-typ"/>
</dbReference>
<accession>A0A4P9XKH4</accession>
<evidence type="ECO:0000256" key="2">
    <source>
        <dbReference type="ARBA" id="ARBA00022723"/>
    </source>
</evidence>
<dbReference type="SUPFAM" id="SSF46942">
    <property type="entry name" value="Elongation factor TFIIS domain 2"/>
    <property type="match status" value="1"/>
</dbReference>
<dbReference type="Gene3D" id="2.20.25.10">
    <property type="match status" value="1"/>
</dbReference>
<keyword evidence="13" id="KW-0648">Protein biosynthesis</keyword>
<name>A0A4P9XKH4_9FUNG</name>
<comment type="function">
    <text evidence="8">Necessary for efficient RNA polymerase II transcription elongation past template-encoded arresting sites.</text>
</comment>
<feature type="domain" description="TFIIS N-terminal" evidence="11">
    <location>
        <begin position="7"/>
        <end position="83"/>
    </location>
</feature>
<keyword evidence="3 6" id="KW-0863">Zinc-finger</keyword>
<dbReference type="SMART" id="SM00509">
    <property type="entry name" value="TFS2N"/>
    <property type="match status" value="1"/>
</dbReference>
<dbReference type="PIRSF" id="PIRSF006704">
    <property type="entry name" value="TF_IIS"/>
    <property type="match status" value="1"/>
</dbReference>
<dbReference type="PANTHER" id="PTHR11477:SF0">
    <property type="entry name" value="IP08861P-RELATED"/>
    <property type="match status" value="1"/>
</dbReference>
<feature type="region of interest" description="Disordered" evidence="9">
    <location>
        <begin position="84"/>
        <end position="123"/>
    </location>
</feature>
<dbReference type="PROSITE" id="PS51319">
    <property type="entry name" value="TFIIS_N"/>
    <property type="match status" value="1"/>
</dbReference>
<evidence type="ECO:0000256" key="6">
    <source>
        <dbReference type="PROSITE-ProRule" id="PRU00472"/>
    </source>
</evidence>
<dbReference type="Pfam" id="PF01096">
    <property type="entry name" value="Zn_ribbon_TFIIS"/>
    <property type="match status" value="1"/>
</dbReference>
<dbReference type="GO" id="GO:0008270">
    <property type="term" value="F:zinc ion binding"/>
    <property type="evidence" value="ECO:0007669"/>
    <property type="project" value="UniProtKB-UniRule"/>
</dbReference>
<evidence type="ECO:0000256" key="7">
    <source>
        <dbReference type="PROSITE-ProRule" id="PRU00649"/>
    </source>
</evidence>
<keyword evidence="8" id="KW-0804">Transcription</keyword>
<keyword evidence="2 8" id="KW-0479">Metal-binding</keyword>
<dbReference type="PROSITE" id="PS51321">
    <property type="entry name" value="TFIIS_CENTRAL"/>
    <property type="match status" value="1"/>
</dbReference>
<evidence type="ECO:0000256" key="9">
    <source>
        <dbReference type="SAM" id="MobiDB-lite"/>
    </source>
</evidence>
<organism evidence="13 14">
    <name type="scientific">Thamnocephalis sphaerospora</name>
    <dbReference type="NCBI Taxonomy" id="78915"/>
    <lineage>
        <taxon>Eukaryota</taxon>
        <taxon>Fungi</taxon>
        <taxon>Fungi incertae sedis</taxon>
        <taxon>Zoopagomycota</taxon>
        <taxon>Zoopagomycotina</taxon>
        <taxon>Zoopagomycetes</taxon>
        <taxon>Zoopagales</taxon>
        <taxon>Sigmoideomycetaceae</taxon>
        <taxon>Thamnocephalis</taxon>
    </lineage>
</organism>
<dbReference type="AlphaFoldDB" id="A0A4P9XKH4"/>
<reference evidence="14" key="1">
    <citation type="journal article" date="2018" name="Nat. Microbiol.">
        <title>Leveraging single-cell genomics to expand the fungal tree of life.</title>
        <authorList>
            <person name="Ahrendt S.R."/>
            <person name="Quandt C.A."/>
            <person name="Ciobanu D."/>
            <person name="Clum A."/>
            <person name="Salamov A."/>
            <person name="Andreopoulos B."/>
            <person name="Cheng J.F."/>
            <person name="Woyke T."/>
            <person name="Pelin A."/>
            <person name="Henrissat B."/>
            <person name="Reynolds N.K."/>
            <person name="Benny G.L."/>
            <person name="Smith M.E."/>
            <person name="James T.Y."/>
            <person name="Grigoriev I.V."/>
        </authorList>
    </citation>
    <scope>NUCLEOTIDE SEQUENCE [LARGE SCALE GENOMIC DNA]</scope>
    <source>
        <strain evidence="14">RSA 1356</strain>
    </source>
</reference>
<dbReference type="STRING" id="78915.A0A4P9XKH4"/>